<accession>A0ABP7SBQ6</accession>
<dbReference type="Proteomes" id="UP001500034">
    <property type="component" value="Unassembled WGS sequence"/>
</dbReference>
<reference evidence="3" key="1">
    <citation type="journal article" date="2019" name="Int. J. Syst. Evol. Microbiol.">
        <title>The Global Catalogue of Microorganisms (GCM) 10K type strain sequencing project: providing services to taxonomists for standard genome sequencing and annotation.</title>
        <authorList>
            <consortium name="The Broad Institute Genomics Platform"/>
            <consortium name="The Broad Institute Genome Sequencing Center for Infectious Disease"/>
            <person name="Wu L."/>
            <person name="Ma J."/>
        </authorList>
    </citation>
    <scope>NUCLEOTIDE SEQUENCE [LARGE SCALE GENOMIC DNA]</scope>
    <source>
        <strain evidence="3">JCM 17027</strain>
    </source>
</reference>
<evidence type="ECO:0000313" key="3">
    <source>
        <dbReference type="Proteomes" id="UP001500034"/>
    </source>
</evidence>
<sequence>MGFFVGLAEEPVDKPGPRARRRADPAGGPPRRRHRPAGEGSAHAVVRARMAGMSPLFRRKPSPTPEAPQPAQSSEPTESTERTEPTEPTEYAENHLVTLIRKPGCHLCDDAQLVVEKVCADLGVPWEGRDITEDRQLHDEYWEQIPVVLVDGMQHTFWRVNEERLRKALTDESK</sequence>
<dbReference type="PANTHER" id="PTHR33558">
    <property type="entry name" value="GLUTAREDOXIN-LIKE PROTEIN C5ORF63 HOMOLOG"/>
    <property type="match status" value="1"/>
</dbReference>
<dbReference type="InterPro" id="IPR052565">
    <property type="entry name" value="Glutaredoxin-like_YDR286C"/>
</dbReference>
<name>A0ABP7SBQ6_9ACTN</name>
<evidence type="ECO:0000256" key="1">
    <source>
        <dbReference type="SAM" id="MobiDB-lite"/>
    </source>
</evidence>
<gene>
    <name evidence="2" type="ORF">GCM10022384_63880</name>
</gene>
<proteinExistence type="predicted"/>
<dbReference type="PANTHER" id="PTHR33558:SF1">
    <property type="entry name" value="GLUTAREDOXIN-LIKE PROTEIN C5ORF63 HOMOLOG"/>
    <property type="match status" value="1"/>
</dbReference>
<dbReference type="Gene3D" id="3.40.30.10">
    <property type="entry name" value="Glutaredoxin"/>
    <property type="match status" value="1"/>
</dbReference>
<feature type="region of interest" description="Disordered" evidence="1">
    <location>
        <begin position="1"/>
        <end position="91"/>
    </location>
</feature>
<dbReference type="EMBL" id="BAABCQ010000202">
    <property type="protein sequence ID" value="GAA4009566.1"/>
    <property type="molecule type" value="Genomic_DNA"/>
</dbReference>
<organism evidence="2 3">
    <name type="scientific">Streptomyces marokkonensis</name>
    <dbReference type="NCBI Taxonomy" id="324855"/>
    <lineage>
        <taxon>Bacteria</taxon>
        <taxon>Bacillati</taxon>
        <taxon>Actinomycetota</taxon>
        <taxon>Actinomycetes</taxon>
        <taxon>Kitasatosporales</taxon>
        <taxon>Streptomycetaceae</taxon>
        <taxon>Streptomyces</taxon>
    </lineage>
</organism>
<protein>
    <recommendedName>
        <fullName evidence="4">Glutaredoxin family protein</fullName>
    </recommendedName>
</protein>
<dbReference type="InterPro" id="IPR008554">
    <property type="entry name" value="Glutaredoxin-like"/>
</dbReference>
<dbReference type="Pfam" id="PF05768">
    <property type="entry name" value="Glrx-like"/>
    <property type="match status" value="1"/>
</dbReference>
<evidence type="ECO:0008006" key="4">
    <source>
        <dbReference type="Google" id="ProtNLM"/>
    </source>
</evidence>
<keyword evidence="3" id="KW-1185">Reference proteome</keyword>
<comment type="caution">
    <text evidence="2">The sequence shown here is derived from an EMBL/GenBank/DDBJ whole genome shotgun (WGS) entry which is preliminary data.</text>
</comment>
<dbReference type="SUPFAM" id="SSF52833">
    <property type="entry name" value="Thioredoxin-like"/>
    <property type="match status" value="1"/>
</dbReference>
<dbReference type="InterPro" id="IPR036249">
    <property type="entry name" value="Thioredoxin-like_sf"/>
</dbReference>
<evidence type="ECO:0000313" key="2">
    <source>
        <dbReference type="EMBL" id="GAA4009566.1"/>
    </source>
</evidence>